<keyword evidence="1" id="KW-0812">Transmembrane</keyword>
<evidence type="ECO:0000313" key="2">
    <source>
        <dbReference type="EMBL" id="GLS25883.1"/>
    </source>
</evidence>
<keyword evidence="1" id="KW-1133">Transmembrane helix</keyword>
<accession>A0AA37T3G1</accession>
<dbReference type="EMBL" id="BSPD01000035">
    <property type="protein sequence ID" value="GLS25883.1"/>
    <property type="molecule type" value="Genomic_DNA"/>
</dbReference>
<dbReference type="AlphaFoldDB" id="A0AA37T3G1"/>
<reference evidence="2 3" key="1">
    <citation type="journal article" date="2014" name="Int. J. Syst. Evol. Microbiol.">
        <title>Complete genome sequence of Corynebacterium casei LMG S-19264T (=DSM 44701T), isolated from a smear-ripened cheese.</title>
        <authorList>
            <consortium name="US DOE Joint Genome Institute (JGI-PGF)"/>
            <person name="Walter F."/>
            <person name="Albersmeier A."/>
            <person name="Kalinowski J."/>
            <person name="Ruckert C."/>
        </authorList>
    </citation>
    <scope>NUCLEOTIDE SEQUENCE [LARGE SCALE GENOMIC DNA]</scope>
    <source>
        <strain evidence="2 3">NBRC 110095</strain>
    </source>
</reference>
<gene>
    <name evidence="2" type="ORF">GCM10007877_15970</name>
</gene>
<dbReference type="Proteomes" id="UP001156870">
    <property type="component" value="Unassembled WGS sequence"/>
</dbReference>
<keyword evidence="3" id="KW-1185">Reference proteome</keyword>
<protein>
    <submittedName>
        <fullName evidence="2">Uncharacterized protein</fullName>
    </submittedName>
</protein>
<comment type="caution">
    <text evidence="2">The sequence shown here is derived from an EMBL/GenBank/DDBJ whole genome shotgun (WGS) entry which is preliminary data.</text>
</comment>
<evidence type="ECO:0000256" key="1">
    <source>
        <dbReference type="SAM" id="Phobius"/>
    </source>
</evidence>
<keyword evidence="1" id="KW-0472">Membrane</keyword>
<feature type="transmembrane region" description="Helical" evidence="1">
    <location>
        <begin position="27"/>
        <end position="48"/>
    </location>
</feature>
<sequence>MTSQMSPYSLTIIKPEQDRIRFQGKGAGAGMMMMGSMGAMGIAIGVAIDEGISKDIQTSAEKEQVYIPDIVEQSLKRTLERIQGEVIQERFHSPLTLQLKIIRYGFKSAPGDQKDPVSIELQAEIISEDGAVFPLNYPFQGETVMTEELEEIKENGKLIGSIWEQSLSQLFTTKQTEFIEYLSGIQPNT</sequence>
<organism evidence="2 3">
    <name type="scientific">Marinibactrum halimedae</name>
    <dbReference type="NCBI Taxonomy" id="1444977"/>
    <lineage>
        <taxon>Bacteria</taxon>
        <taxon>Pseudomonadati</taxon>
        <taxon>Pseudomonadota</taxon>
        <taxon>Gammaproteobacteria</taxon>
        <taxon>Cellvibrionales</taxon>
        <taxon>Cellvibrionaceae</taxon>
        <taxon>Marinibactrum</taxon>
    </lineage>
</organism>
<name>A0AA37T3G1_9GAMM</name>
<evidence type="ECO:0000313" key="3">
    <source>
        <dbReference type="Proteomes" id="UP001156870"/>
    </source>
</evidence>
<proteinExistence type="predicted"/>